<reference evidence="2" key="1">
    <citation type="journal article" date="2019" name="Int. J. Syst. Evol. Microbiol.">
        <title>The Global Catalogue of Microorganisms (GCM) 10K type strain sequencing project: providing services to taxonomists for standard genome sequencing and annotation.</title>
        <authorList>
            <consortium name="The Broad Institute Genomics Platform"/>
            <consortium name="The Broad Institute Genome Sequencing Center for Infectious Disease"/>
            <person name="Wu L."/>
            <person name="Ma J."/>
        </authorList>
    </citation>
    <scope>NUCLEOTIDE SEQUENCE [LARGE SCALE GENOMIC DNA]</scope>
    <source>
        <strain evidence="2">KCTC 42805</strain>
    </source>
</reference>
<dbReference type="InterPro" id="IPR011042">
    <property type="entry name" value="6-blade_b-propeller_TolB-like"/>
</dbReference>
<proteinExistence type="predicted"/>
<dbReference type="RefSeq" id="WP_381521663.1">
    <property type="nucleotide sequence ID" value="NZ_JBHULN010000004.1"/>
</dbReference>
<dbReference type="Proteomes" id="UP001597469">
    <property type="component" value="Unassembled WGS sequence"/>
</dbReference>
<comment type="caution">
    <text evidence="1">The sequence shown here is derived from an EMBL/GenBank/DDBJ whole genome shotgun (WGS) entry which is preliminary data.</text>
</comment>
<dbReference type="PANTHER" id="PTHR31460">
    <property type="match status" value="1"/>
</dbReference>
<dbReference type="PANTHER" id="PTHR31460:SF3">
    <property type="entry name" value="MESOCENTIN"/>
    <property type="match status" value="1"/>
</dbReference>
<dbReference type="EMBL" id="JBHULN010000004">
    <property type="protein sequence ID" value="MFD2570733.1"/>
    <property type="molecule type" value="Genomic_DNA"/>
</dbReference>
<organism evidence="1 2">
    <name type="scientific">Spirosoma soli</name>
    <dbReference type="NCBI Taxonomy" id="1770529"/>
    <lineage>
        <taxon>Bacteria</taxon>
        <taxon>Pseudomonadati</taxon>
        <taxon>Bacteroidota</taxon>
        <taxon>Cytophagia</taxon>
        <taxon>Cytophagales</taxon>
        <taxon>Cytophagaceae</taxon>
        <taxon>Spirosoma</taxon>
    </lineage>
</organism>
<sequence>MTTKLSPVWGVLAVMVSLLGCNTTDPEFNASTVPERIQFSSDRLYPEGITYAPSIDRFLVSSLTQGKVGVVDPNGRYADFISDNRLISSLGMKVRDGRLYVCNSDLGVSTKSKPETILKTASLFVFNLADRELIKVVRLDSLRPNVPEAHYFANDITFDEAGNAYITDSFSPVIYKVTPAFEASILKDDPLFGNDPQMASMQEINLNGIVYHPDKFLIVVKSSTGELFKVDLVNVGIVKQVTGVTLKGGDGMVLVNNDLYVVNGQNRVSLVRSIDGWNTASVVRTDSIGYDQSTTNVEVSGRIYTINARIGEVNAAINNAAELQARDYSIQQFK</sequence>
<evidence type="ECO:0000313" key="2">
    <source>
        <dbReference type="Proteomes" id="UP001597469"/>
    </source>
</evidence>
<dbReference type="SUPFAM" id="SSF101898">
    <property type="entry name" value="NHL repeat"/>
    <property type="match status" value="1"/>
</dbReference>
<dbReference type="PROSITE" id="PS51257">
    <property type="entry name" value="PROKAR_LIPOPROTEIN"/>
    <property type="match status" value="1"/>
</dbReference>
<name>A0ABW5M3I3_9BACT</name>
<gene>
    <name evidence="1" type="ORF">ACFSUS_08830</name>
</gene>
<dbReference type="Gene3D" id="2.120.10.30">
    <property type="entry name" value="TolB, C-terminal domain"/>
    <property type="match status" value="1"/>
</dbReference>
<protein>
    <submittedName>
        <fullName evidence="1">Gluconolaconase</fullName>
    </submittedName>
</protein>
<keyword evidence="2" id="KW-1185">Reference proteome</keyword>
<evidence type="ECO:0000313" key="1">
    <source>
        <dbReference type="EMBL" id="MFD2570733.1"/>
    </source>
</evidence>
<dbReference type="InterPro" id="IPR053224">
    <property type="entry name" value="Sensory_adhesion_molecule"/>
</dbReference>
<accession>A0ABW5M3I3</accession>